<reference evidence="4" key="1">
    <citation type="submission" date="2018-06" db="EMBL/GenBank/DDBJ databases">
        <authorList>
            <person name="Khan S.A."/>
        </authorList>
    </citation>
    <scope>NUCLEOTIDE SEQUENCE [LARGE SCALE GENOMIC DNA]</scope>
    <source>
        <strain evidence="4">DB-1506</strain>
    </source>
</reference>
<accession>A0A327M440</accession>
<feature type="signal peptide" evidence="2">
    <location>
        <begin position="1"/>
        <end position="33"/>
    </location>
</feature>
<evidence type="ECO:0008006" key="5">
    <source>
        <dbReference type="Google" id="ProtNLM"/>
    </source>
</evidence>
<name>A0A327M440_9PROT</name>
<feature type="chain" id="PRO_5016448810" description="SH3b domain-containing protein" evidence="2">
    <location>
        <begin position="34"/>
        <end position="322"/>
    </location>
</feature>
<organism evidence="3 4">
    <name type="scientific">Roseicella frigidaeris</name>
    <dbReference type="NCBI Taxonomy" id="2230885"/>
    <lineage>
        <taxon>Bacteria</taxon>
        <taxon>Pseudomonadati</taxon>
        <taxon>Pseudomonadota</taxon>
        <taxon>Alphaproteobacteria</taxon>
        <taxon>Acetobacterales</taxon>
        <taxon>Roseomonadaceae</taxon>
        <taxon>Roseicella</taxon>
    </lineage>
</organism>
<evidence type="ECO:0000313" key="3">
    <source>
        <dbReference type="EMBL" id="RAI57509.1"/>
    </source>
</evidence>
<sequence length="322" mass="33706">MTRSGRAWHVDAVTRPLRAALPALLLLASPAFGQSSLGQAGSLPPPRAAAPVAPTAAPTPPAAPEAARPRPPAAAKAAEAKPEKAPEKAAARPAAPPEKPADRRAAPVAEKPAEKPPAHATPTVQPKPGSTAAKPATPAAAARRKPAPAAAAATAAGVAAGAAAVALPAPVPAAPPRPSLGPATGLPLPRFAALGSNQVNLRIGPDLRYKIEWTYQRKDLPVQIVEEHENWRRIRDPEGTEGWVQRPLLTSRRSFLVQGEERVLRSRPEPEAAPVARLKPGVIGTIRRCEAESAWCEARVGDYRGWIRRSEVWGVAPDEAVN</sequence>
<feature type="region of interest" description="Disordered" evidence="1">
    <location>
        <begin position="34"/>
        <end position="145"/>
    </location>
</feature>
<protein>
    <recommendedName>
        <fullName evidence="5">SH3b domain-containing protein</fullName>
    </recommendedName>
</protein>
<feature type="compositionally biased region" description="Low complexity" evidence="1">
    <location>
        <begin position="118"/>
        <end position="145"/>
    </location>
</feature>
<feature type="compositionally biased region" description="Basic and acidic residues" evidence="1">
    <location>
        <begin position="99"/>
        <end position="117"/>
    </location>
</feature>
<proteinExistence type="predicted"/>
<evidence type="ECO:0000256" key="1">
    <source>
        <dbReference type="SAM" id="MobiDB-lite"/>
    </source>
</evidence>
<keyword evidence="2" id="KW-0732">Signal</keyword>
<gene>
    <name evidence="3" type="ORF">DOO78_18135</name>
</gene>
<dbReference type="AlphaFoldDB" id="A0A327M440"/>
<dbReference type="Gene3D" id="2.30.30.40">
    <property type="entry name" value="SH3 Domains"/>
    <property type="match status" value="1"/>
</dbReference>
<dbReference type="EMBL" id="QLIX01000016">
    <property type="protein sequence ID" value="RAI57509.1"/>
    <property type="molecule type" value="Genomic_DNA"/>
</dbReference>
<feature type="compositionally biased region" description="Basic and acidic residues" evidence="1">
    <location>
        <begin position="78"/>
        <end position="90"/>
    </location>
</feature>
<evidence type="ECO:0000256" key="2">
    <source>
        <dbReference type="SAM" id="SignalP"/>
    </source>
</evidence>
<dbReference type="InterPro" id="IPR010466">
    <property type="entry name" value="DUF1058"/>
</dbReference>
<dbReference type="Proteomes" id="UP000249065">
    <property type="component" value="Unassembled WGS sequence"/>
</dbReference>
<evidence type="ECO:0000313" key="4">
    <source>
        <dbReference type="Proteomes" id="UP000249065"/>
    </source>
</evidence>
<dbReference type="Pfam" id="PF06347">
    <property type="entry name" value="SH3_4"/>
    <property type="match status" value="2"/>
</dbReference>
<keyword evidence="4" id="KW-1185">Reference proteome</keyword>
<comment type="caution">
    <text evidence="3">The sequence shown here is derived from an EMBL/GenBank/DDBJ whole genome shotgun (WGS) entry which is preliminary data.</text>
</comment>